<dbReference type="Proteomes" id="UP000834106">
    <property type="component" value="Chromosome 21"/>
</dbReference>
<dbReference type="Gene3D" id="1.25.40.10">
    <property type="entry name" value="Tetratricopeptide repeat domain"/>
    <property type="match status" value="1"/>
</dbReference>
<dbReference type="GO" id="GO:0003723">
    <property type="term" value="F:RNA binding"/>
    <property type="evidence" value="ECO:0007669"/>
    <property type="project" value="InterPro"/>
</dbReference>
<dbReference type="GO" id="GO:0009451">
    <property type="term" value="P:RNA modification"/>
    <property type="evidence" value="ECO:0007669"/>
    <property type="project" value="InterPro"/>
</dbReference>
<protein>
    <recommendedName>
        <fullName evidence="5">Pentatricopeptide repeat-containing protein</fullName>
    </recommendedName>
</protein>
<dbReference type="AlphaFoldDB" id="A0AAD2EC84"/>
<dbReference type="PROSITE" id="PS51375">
    <property type="entry name" value="PPR"/>
    <property type="match status" value="1"/>
</dbReference>
<keyword evidence="4" id="KW-1185">Reference proteome</keyword>
<dbReference type="EMBL" id="OU503056">
    <property type="protein sequence ID" value="CAI9785229.1"/>
    <property type="molecule type" value="Genomic_DNA"/>
</dbReference>
<sequence length="153" mass="17278">MLMILTHSSTFTFAGLLGVSEPTYDLSVGMQLHCQIVKLRLYYTNFTGNTLITMHSKFHLIEEAEMVFRLIVERDVISWNTLISACCHCDDKSEVLSVFREMVMDTNVKANDFTYASVLSAAAGLASMCHGRKEKEKFSGCLVADVFPYRFLL</sequence>
<evidence type="ECO:0000256" key="2">
    <source>
        <dbReference type="PROSITE-ProRule" id="PRU00708"/>
    </source>
</evidence>
<dbReference type="InterPro" id="IPR046960">
    <property type="entry name" value="PPR_At4g14850-like_plant"/>
</dbReference>
<organism evidence="3 4">
    <name type="scientific">Fraxinus pennsylvanica</name>
    <dbReference type="NCBI Taxonomy" id="56036"/>
    <lineage>
        <taxon>Eukaryota</taxon>
        <taxon>Viridiplantae</taxon>
        <taxon>Streptophyta</taxon>
        <taxon>Embryophyta</taxon>
        <taxon>Tracheophyta</taxon>
        <taxon>Spermatophyta</taxon>
        <taxon>Magnoliopsida</taxon>
        <taxon>eudicotyledons</taxon>
        <taxon>Gunneridae</taxon>
        <taxon>Pentapetalae</taxon>
        <taxon>asterids</taxon>
        <taxon>lamiids</taxon>
        <taxon>Lamiales</taxon>
        <taxon>Oleaceae</taxon>
        <taxon>Oleeae</taxon>
        <taxon>Fraxinus</taxon>
    </lineage>
</organism>
<accession>A0AAD2EC84</accession>
<dbReference type="InterPro" id="IPR011990">
    <property type="entry name" value="TPR-like_helical_dom_sf"/>
</dbReference>
<feature type="repeat" description="PPR" evidence="2">
    <location>
        <begin position="75"/>
        <end position="105"/>
    </location>
</feature>
<name>A0AAD2EC84_9LAMI</name>
<proteinExistence type="predicted"/>
<reference evidence="3" key="1">
    <citation type="submission" date="2023-05" db="EMBL/GenBank/DDBJ databases">
        <authorList>
            <person name="Huff M."/>
        </authorList>
    </citation>
    <scope>NUCLEOTIDE SEQUENCE</scope>
</reference>
<keyword evidence="1" id="KW-0677">Repeat</keyword>
<evidence type="ECO:0008006" key="5">
    <source>
        <dbReference type="Google" id="ProtNLM"/>
    </source>
</evidence>
<gene>
    <name evidence="3" type="ORF">FPE_LOCUS32659</name>
</gene>
<dbReference type="Pfam" id="PF13041">
    <property type="entry name" value="PPR_2"/>
    <property type="match status" value="1"/>
</dbReference>
<evidence type="ECO:0000313" key="3">
    <source>
        <dbReference type="EMBL" id="CAI9785229.1"/>
    </source>
</evidence>
<evidence type="ECO:0000313" key="4">
    <source>
        <dbReference type="Proteomes" id="UP000834106"/>
    </source>
</evidence>
<evidence type="ECO:0000256" key="1">
    <source>
        <dbReference type="ARBA" id="ARBA00022737"/>
    </source>
</evidence>
<dbReference type="PANTHER" id="PTHR47926">
    <property type="entry name" value="PENTATRICOPEPTIDE REPEAT-CONTAINING PROTEIN"/>
    <property type="match status" value="1"/>
</dbReference>
<dbReference type="InterPro" id="IPR002885">
    <property type="entry name" value="PPR_rpt"/>
</dbReference>
<dbReference type="NCBIfam" id="TIGR00756">
    <property type="entry name" value="PPR"/>
    <property type="match status" value="1"/>
</dbReference>